<feature type="transmembrane region" description="Helical" evidence="2">
    <location>
        <begin position="137"/>
        <end position="155"/>
    </location>
</feature>
<feature type="transmembrane region" description="Helical" evidence="2">
    <location>
        <begin position="175"/>
        <end position="197"/>
    </location>
</feature>
<keyword evidence="2" id="KW-0472">Membrane</keyword>
<accession>A0A1C6JAP3</accession>
<keyword evidence="2" id="KW-0812">Transmembrane</keyword>
<feature type="transmembrane region" description="Helical" evidence="2">
    <location>
        <begin position="217"/>
        <end position="235"/>
    </location>
</feature>
<feature type="domain" description="CAAX prenyl protease 2/Lysostaphin resistance protein A-like" evidence="3">
    <location>
        <begin position="185"/>
        <end position="269"/>
    </location>
</feature>
<dbReference type="AlphaFoldDB" id="A0A1C6JAP3"/>
<evidence type="ECO:0000313" key="4">
    <source>
        <dbReference type="EMBL" id="SCJ79142.1"/>
    </source>
</evidence>
<keyword evidence="4" id="KW-0645">Protease</keyword>
<dbReference type="GO" id="GO:0004175">
    <property type="term" value="F:endopeptidase activity"/>
    <property type="evidence" value="ECO:0007669"/>
    <property type="project" value="UniProtKB-ARBA"/>
</dbReference>
<protein>
    <submittedName>
        <fullName evidence="4">CAAX amino terminal protease self-immunity</fullName>
    </submittedName>
</protein>
<feature type="transmembrane region" description="Helical" evidence="2">
    <location>
        <begin position="321"/>
        <end position="345"/>
    </location>
</feature>
<reference evidence="4" key="1">
    <citation type="submission" date="2015-09" db="EMBL/GenBank/DDBJ databases">
        <authorList>
            <consortium name="Pathogen Informatics"/>
        </authorList>
    </citation>
    <scope>NUCLEOTIDE SEQUENCE</scope>
    <source>
        <strain evidence="4">2789STDY5834896</strain>
    </source>
</reference>
<dbReference type="GO" id="GO:0080120">
    <property type="term" value="P:CAAX-box protein maturation"/>
    <property type="evidence" value="ECO:0007669"/>
    <property type="project" value="UniProtKB-ARBA"/>
</dbReference>
<dbReference type="InterPro" id="IPR003675">
    <property type="entry name" value="Rce1/LyrA-like_dom"/>
</dbReference>
<evidence type="ECO:0000259" key="3">
    <source>
        <dbReference type="Pfam" id="PF02517"/>
    </source>
</evidence>
<keyword evidence="4" id="KW-0378">Hydrolase</keyword>
<sequence>MYQWPNGQPDQPGPAYQPYQGYTPYQPPAPSPIGPDGRPTLPYLQKNARKLYNTVGLGLILQTAIMFTISLLFSMGLLLFSHTQLYSWLYQNYQGLTMALSMVAALVGNLTAYFFIKRFAGLKSRQVFDFSRLRFSHVLFGFIACLGVNGVFSFLVDLLGQGLRSLGLNPTTPDFSLGVGLAADVITVLYVVIVAPITEELVFRGAVQTSLRRYGHWFSIIVTALLFSLMHGNLYQAIPTFFMALVMGYVADRSGTVLPTILIHMLNNGFALFQTAGLVSDRVMYIIMGAIMIAGVLIVLLSKFYKKVPAPDPAIHPSLRWQSLCSSWSFWVTIAVYLLLIFFVYM</sequence>
<organism evidence="4">
    <name type="scientific">uncultured Anaerotruncus sp</name>
    <dbReference type="NCBI Taxonomy" id="905011"/>
    <lineage>
        <taxon>Bacteria</taxon>
        <taxon>Bacillati</taxon>
        <taxon>Bacillota</taxon>
        <taxon>Clostridia</taxon>
        <taxon>Eubacteriales</taxon>
        <taxon>Oscillospiraceae</taxon>
        <taxon>Anaerotruncus</taxon>
        <taxon>environmental samples</taxon>
    </lineage>
</organism>
<dbReference type="GO" id="GO:0006508">
    <property type="term" value="P:proteolysis"/>
    <property type="evidence" value="ECO:0007669"/>
    <property type="project" value="UniProtKB-KW"/>
</dbReference>
<feature type="compositionally biased region" description="Low complexity" evidence="1">
    <location>
        <begin position="7"/>
        <end position="21"/>
    </location>
</feature>
<keyword evidence="2" id="KW-1133">Transmembrane helix</keyword>
<proteinExistence type="predicted"/>
<feature type="transmembrane region" description="Helical" evidence="2">
    <location>
        <begin position="93"/>
        <end position="116"/>
    </location>
</feature>
<feature type="region of interest" description="Disordered" evidence="1">
    <location>
        <begin position="1"/>
        <end position="21"/>
    </location>
</feature>
<dbReference type="PANTHER" id="PTHR36435">
    <property type="entry name" value="SLR1288 PROTEIN"/>
    <property type="match status" value="1"/>
</dbReference>
<evidence type="ECO:0000256" key="1">
    <source>
        <dbReference type="SAM" id="MobiDB-lite"/>
    </source>
</evidence>
<feature type="transmembrane region" description="Helical" evidence="2">
    <location>
        <begin position="55"/>
        <end position="81"/>
    </location>
</feature>
<dbReference type="PANTHER" id="PTHR36435:SF1">
    <property type="entry name" value="CAAX AMINO TERMINAL PROTEASE FAMILY PROTEIN"/>
    <property type="match status" value="1"/>
</dbReference>
<dbReference type="EMBL" id="FMHG01000001">
    <property type="protein sequence ID" value="SCJ79142.1"/>
    <property type="molecule type" value="Genomic_DNA"/>
</dbReference>
<dbReference type="Pfam" id="PF02517">
    <property type="entry name" value="Rce1-like"/>
    <property type="match status" value="1"/>
</dbReference>
<evidence type="ECO:0000256" key="2">
    <source>
        <dbReference type="SAM" id="Phobius"/>
    </source>
</evidence>
<name>A0A1C6JAP3_9FIRM</name>
<gene>
    <name evidence="4" type="ORF">SAMEA3545359_02043</name>
</gene>
<dbReference type="InterPro" id="IPR052710">
    <property type="entry name" value="CAAX_protease"/>
</dbReference>
<feature type="transmembrane region" description="Helical" evidence="2">
    <location>
        <begin position="283"/>
        <end position="301"/>
    </location>
</feature>